<evidence type="ECO:0000256" key="4">
    <source>
        <dbReference type="ARBA" id="ARBA00022603"/>
    </source>
</evidence>
<keyword evidence="4 10" id="KW-0489">Methyltransferase</keyword>
<name>A0A196SIV3_BLAHN</name>
<dbReference type="PROSITE" id="PS51627">
    <property type="entry name" value="SAM_MT_TRM11"/>
    <property type="match status" value="1"/>
</dbReference>
<keyword evidence="7 10" id="KW-0819">tRNA processing</keyword>
<keyword evidence="3 10" id="KW-0820">tRNA-binding</keyword>
<feature type="domain" description="Ribosomal RNA large subunit methyltransferase K/L-like methyltransferase" evidence="12">
    <location>
        <begin position="182"/>
        <end position="302"/>
    </location>
</feature>
<organism evidence="14 15">
    <name type="scientific">Blastocystis sp. subtype 1 (strain ATCC 50177 / NandII)</name>
    <dbReference type="NCBI Taxonomy" id="478820"/>
    <lineage>
        <taxon>Eukaryota</taxon>
        <taxon>Sar</taxon>
        <taxon>Stramenopiles</taxon>
        <taxon>Bigyra</taxon>
        <taxon>Opalozoa</taxon>
        <taxon>Opalinata</taxon>
        <taxon>Blastocystidae</taxon>
        <taxon>Blastocystis</taxon>
    </lineage>
</organism>
<evidence type="ECO:0000256" key="8">
    <source>
        <dbReference type="ARBA" id="ARBA00022884"/>
    </source>
</evidence>
<evidence type="ECO:0000259" key="13">
    <source>
        <dbReference type="Pfam" id="PF25904"/>
    </source>
</evidence>
<dbReference type="GO" id="GO:0000049">
    <property type="term" value="F:tRNA binding"/>
    <property type="evidence" value="ECO:0007669"/>
    <property type="project" value="UniProtKB-UniRule"/>
</dbReference>
<dbReference type="Gene3D" id="3.40.50.150">
    <property type="entry name" value="Vaccinia Virus protein VP39"/>
    <property type="match status" value="1"/>
</dbReference>
<dbReference type="InterPro" id="IPR002052">
    <property type="entry name" value="DNA_methylase_N6_adenine_CS"/>
</dbReference>
<dbReference type="GO" id="GO:0005737">
    <property type="term" value="C:cytoplasm"/>
    <property type="evidence" value="ECO:0007669"/>
    <property type="project" value="UniProtKB-SubCell"/>
</dbReference>
<dbReference type="PROSITE" id="PS00092">
    <property type="entry name" value="N6_MTASE"/>
    <property type="match status" value="1"/>
</dbReference>
<comment type="similarity">
    <text evidence="10">Belongs to the class I-like SAM-binding methyltransferase superfamily. TRM11 methyltransferase family.</text>
</comment>
<comment type="subcellular location">
    <subcellularLocation>
        <location evidence="1">Cytoplasm</location>
    </subcellularLocation>
</comment>
<reference evidence="14 15" key="1">
    <citation type="submission" date="2016-05" db="EMBL/GenBank/DDBJ databases">
        <title>Nuclear genome of Blastocystis sp. subtype 1 NandII.</title>
        <authorList>
            <person name="Gentekaki E."/>
            <person name="Curtis B."/>
            <person name="Stairs C."/>
            <person name="Eme L."/>
            <person name="Herman E."/>
            <person name="Klimes V."/>
            <person name="Arias M.C."/>
            <person name="Elias M."/>
            <person name="Hilliou F."/>
            <person name="Klute M."/>
            <person name="Malik S.-B."/>
            <person name="Pightling A."/>
            <person name="Rachubinski R."/>
            <person name="Salas D."/>
            <person name="Schlacht A."/>
            <person name="Suga H."/>
            <person name="Archibald J."/>
            <person name="Ball S.G."/>
            <person name="Clark G."/>
            <person name="Dacks J."/>
            <person name="Van Der Giezen M."/>
            <person name="Tsaousis A."/>
            <person name="Roger A."/>
        </authorList>
    </citation>
    <scope>NUCLEOTIDE SEQUENCE [LARGE SCALE GENOMIC DNA]</scope>
    <source>
        <strain evidence="15">ATCC 50177 / NandII</strain>
    </source>
</reference>
<dbReference type="InterPro" id="IPR000241">
    <property type="entry name" value="RlmKL-like_Mtase"/>
</dbReference>
<dbReference type="InterPro" id="IPR016691">
    <property type="entry name" value="TRMT11"/>
</dbReference>
<feature type="domain" description="tRNA (guanine(10)-N(2))-methyltransferase TRMT11 N-terminal" evidence="13">
    <location>
        <begin position="2"/>
        <end position="172"/>
    </location>
</feature>
<dbReference type="EMBL" id="LXWW01000111">
    <property type="protein sequence ID" value="OAO15874.1"/>
    <property type="molecule type" value="Genomic_DNA"/>
</dbReference>
<evidence type="ECO:0000313" key="15">
    <source>
        <dbReference type="Proteomes" id="UP000078348"/>
    </source>
</evidence>
<dbReference type="EC" id="2.1.1.214" evidence="9"/>
<dbReference type="PANTHER" id="PTHR13370:SF3">
    <property type="entry name" value="TRNA (GUANINE(10)-N2)-METHYLTRANSFERASE HOMOLOG"/>
    <property type="match status" value="1"/>
</dbReference>
<dbReference type="AlphaFoldDB" id="A0A196SIV3"/>
<evidence type="ECO:0000256" key="7">
    <source>
        <dbReference type="ARBA" id="ARBA00022694"/>
    </source>
</evidence>
<proteinExistence type="inferred from homology"/>
<evidence type="ECO:0000259" key="12">
    <source>
        <dbReference type="Pfam" id="PF01170"/>
    </source>
</evidence>
<keyword evidence="15" id="KW-1185">Reference proteome</keyword>
<dbReference type="STRING" id="478820.A0A196SIV3"/>
<keyword evidence="6 10" id="KW-0949">S-adenosyl-L-methionine</keyword>
<accession>A0A196SIV3</accession>
<evidence type="ECO:0000256" key="9">
    <source>
        <dbReference type="ARBA" id="ARBA00066937"/>
    </source>
</evidence>
<dbReference type="Pfam" id="PF25904">
    <property type="entry name" value="Tmrp11_N"/>
    <property type="match status" value="1"/>
</dbReference>
<dbReference type="CDD" id="cd02440">
    <property type="entry name" value="AdoMet_MTases"/>
    <property type="match status" value="1"/>
</dbReference>
<dbReference type="PANTHER" id="PTHR13370">
    <property type="entry name" value="RNA METHYLASE-RELATED"/>
    <property type="match status" value="1"/>
</dbReference>
<dbReference type="Pfam" id="PF01170">
    <property type="entry name" value="UPF0020"/>
    <property type="match status" value="1"/>
</dbReference>
<evidence type="ECO:0000313" key="14">
    <source>
        <dbReference type="EMBL" id="OAO15874.1"/>
    </source>
</evidence>
<dbReference type="Proteomes" id="UP000078348">
    <property type="component" value="Unassembled WGS sequence"/>
</dbReference>
<gene>
    <name evidence="14" type="ORF">AV274_2393</name>
</gene>
<sequence length="453" mass="51670">MYLIYFSGTYKDFRLPELDSLLELFGYNKEDVYSPSDYSDDSPFLLASFPSDQAVKEICSRAVLIKSVYKLWCKGSSWLELFDGLQQLPESFTHPYYAADQSWRFDIVSYNKTLTAQEQEVFRLQFEPYMPFQGPIRMREPTNIFSCVLHYKYGTDTILDLFLGTFVADGQRNTNARFDLKKRHYIGPTSTCAELASLMSNQILSRNGMLVWDCFVGTGSLLVAAAAHGAVCVGSDIDMRVLKGLKKGKQVGSIQQNFVQYGLRQPDLLRMDLSVLPLRPRPIFDGILCDPPYGLRAGARKTKTGVDANTPIDTHSANTMVYDADDVIVDMLDIAATFLCVGGRLTYLLPTFGAHGKEEVPRHPCFDLVANSEDKLTQLISRRLVTMKKVRAYEAGRKEEYKEVTRRSLKEFNLSYNDLMEMTVEANRSEKKTRPQRRERQRENAKKWEKAVK</sequence>
<keyword evidence="8 10" id="KW-0694">RNA-binding</keyword>
<evidence type="ECO:0000256" key="11">
    <source>
        <dbReference type="SAM" id="MobiDB-lite"/>
    </source>
</evidence>
<evidence type="ECO:0000256" key="3">
    <source>
        <dbReference type="ARBA" id="ARBA00022555"/>
    </source>
</evidence>
<dbReference type="GO" id="GO:0043527">
    <property type="term" value="C:tRNA methyltransferase complex"/>
    <property type="evidence" value="ECO:0007669"/>
    <property type="project" value="UniProtKB-ARBA"/>
</dbReference>
<evidence type="ECO:0000256" key="10">
    <source>
        <dbReference type="PROSITE-ProRule" id="PRU00959"/>
    </source>
</evidence>
<dbReference type="PIRSF" id="PIRSF017259">
    <property type="entry name" value="tRNA_mtfrase_TRM11"/>
    <property type="match status" value="1"/>
</dbReference>
<evidence type="ECO:0000256" key="5">
    <source>
        <dbReference type="ARBA" id="ARBA00022679"/>
    </source>
</evidence>
<dbReference type="GO" id="GO:0008033">
    <property type="term" value="P:tRNA processing"/>
    <property type="evidence" value="ECO:0007669"/>
    <property type="project" value="UniProtKB-UniRule"/>
</dbReference>
<evidence type="ECO:0000256" key="6">
    <source>
        <dbReference type="ARBA" id="ARBA00022691"/>
    </source>
</evidence>
<comment type="caution">
    <text evidence="14">The sequence shown here is derived from an EMBL/GenBank/DDBJ whole genome shotgun (WGS) entry which is preliminary data.</text>
</comment>
<dbReference type="InterPro" id="IPR059073">
    <property type="entry name" value="TRMT11_N"/>
</dbReference>
<keyword evidence="5 10" id="KW-0808">Transferase</keyword>
<feature type="compositionally biased region" description="Basic and acidic residues" evidence="11">
    <location>
        <begin position="427"/>
        <end position="453"/>
    </location>
</feature>
<dbReference type="SUPFAM" id="SSF53335">
    <property type="entry name" value="S-adenosyl-L-methionine-dependent methyltransferases"/>
    <property type="match status" value="1"/>
</dbReference>
<dbReference type="GO" id="GO:0032259">
    <property type="term" value="P:methylation"/>
    <property type="evidence" value="ECO:0007669"/>
    <property type="project" value="UniProtKB-UniRule"/>
</dbReference>
<dbReference type="GO" id="GO:0160102">
    <property type="term" value="F:tRNA (guanine(10)-N2)-methyltransferase activity"/>
    <property type="evidence" value="ECO:0007669"/>
    <property type="project" value="UniProtKB-EC"/>
</dbReference>
<protein>
    <recommendedName>
        <fullName evidence="9">tRNA (guanine(10)-N(2))-methyltransferase</fullName>
        <ecNumber evidence="9">2.1.1.214</ecNumber>
    </recommendedName>
</protein>
<dbReference type="OrthoDB" id="333024at2759"/>
<evidence type="ECO:0000256" key="1">
    <source>
        <dbReference type="ARBA" id="ARBA00004496"/>
    </source>
</evidence>
<dbReference type="InterPro" id="IPR029063">
    <property type="entry name" value="SAM-dependent_MTases_sf"/>
</dbReference>
<evidence type="ECO:0000256" key="2">
    <source>
        <dbReference type="ARBA" id="ARBA00022490"/>
    </source>
</evidence>
<keyword evidence="2" id="KW-0963">Cytoplasm</keyword>
<feature type="region of interest" description="Disordered" evidence="11">
    <location>
        <begin position="423"/>
        <end position="453"/>
    </location>
</feature>